<name>A0A1Y3BI71_EURMA</name>
<reference evidence="2 3" key="1">
    <citation type="submission" date="2017-03" db="EMBL/GenBank/DDBJ databases">
        <title>Genome Survey of Euroglyphus maynei.</title>
        <authorList>
            <person name="Arlian L.G."/>
            <person name="Morgan M.S."/>
            <person name="Rider S.D."/>
        </authorList>
    </citation>
    <scope>NUCLEOTIDE SEQUENCE [LARGE SCALE GENOMIC DNA]</scope>
    <source>
        <strain evidence="2">Arlian Lab</strain>
        <tissue evidence="2">Whole body</tissue>
    </source>
</reference>
<organism evidence="2 3">
    <name type="scientific">Euroglyphus maynei</name>
    <name type="common">Mayne's house dust mite</name>
    <dbReference type="NCBI Taxonomy" id="6958"/>
    <lineage>
        <taxon>Eukaryota</taxon>
        <taxon>Metazoa</taxon>
        <taxon>Ecdysozoa</taxon>
        <taxon>Arthropoda</taxon>
        <taxon>Chelicerata</taxon>
        <taxon>Arachnida</taxon>
        <taxon>Acari</taxon>
        <taxon>Acariformes</taxon>
        <taxon>Sarcoptiformes</taxon>
        <taxon>Astigmata</taxon>
        <taxon>Psoroptidia</taxon>
        <taxon>Analgoidea</taxon>
        <taxon>Pyroglyphidae</taxon>
        <taxon>Pyroglyphinae</taxon>
        <taxon>Euroglyphus</taxon>
    </lineage>
</organism>
<accession>A0A1Y3BI71</accession>
<dbReference type="OrthoDB" id="19938at2759"/>
<dbReference type="PANTHER" id="PTHR21224:SF1">
    <property type="entry name" value="INTEGRATOR COMPLEX SUBUNIT 1"/>
    <property type="match status" value="1"/>
</dbReference>
<protein>
    <submittedName>
        <fullName evidence="2">Uncharacterized protein</fullName>
    </submittedName>
</protein>
<evidence type="ECO:0000313" key="3">
    <source>
        <dbReference type="Proteomes" id="UP000194236"/>
    </source>
</evidence>
<comment type="caution">
    <text evidence="2">The sequence shown here is derived from an EMBL/GenBank/DDBJ whole genome shotgun (WGS) entry which is preliminary data.</text>
</comment>
<proteinExistence type="predicted"/>
<feature type="region of interest" description="Disordered" evidence="1">
    <location>
        <begin position="51"/>
        <end position="79"/>
    </location>
</feature>
<keyword evidence="3" id="KW-1185">Reference proteome</keyword>
<dbReference type="InterPro" id="IPR038902">
    <property type="entry name" value="INTS1"/>
</dbReference>
<evidence type="ECO:0000313" key="2">
    <source>
        <dbReference type="EMBL" id="OTF80572.1"/>
    </source>
</evidence>
<dbReference type="Proteomes" id="UP000194236">
    <property type="component" value="Unassembled WGS sequence"/>
</dbReference>
<dbReference type="EMBL" id="MUJZ01017635">
    <property type="protein sequence ID" value="OTF80572.1"/>
    <property type="molecule type" value="Genomic_DNA"/>
</dbReference>
<dbReference type="GO" id="GO:0034474">
    <property type="term" value="P:U2 snRNA 3'-end processing"/>
    <property type="evidence" value="ECO:0007669"/>
    <property type="project" value="InterPro"/>
</dbReference>
<feature type="non-terminal residue" evidence="2">
    <location>
        <position position="310"/>
    </location>
</feature>
<sequence length="310" mass="35205">MSGKRGNKKHMAPLSQDLFALGGKFNLCWQNFINSLFYFVFGMKNQATTSTSTSQVKLPAKRNEKFQAPSISSMSPKRPKLSSPISQSMIGTSIQQQQASSSTSKLRSWEEKAIIVPTTELKEKILQFDSESDSEEMIERLLCGAVKQLREQKTKPDSCLLFTLLYLAKIRPLFFCSNIIVEAFASLLRREHLIHFKSKNNMVPVLIINLFYYAFHDENSWPELFIHLYVEDSLGDRIWVDNEECKDFVEIIVASFRTKLPPKSLLQTLDVVNITSKHQMENSPIHLLSSLSVGEDSVGEESCSSTTSLY</sequence>
<gene>
    <name evidence="2" type="ORF">BLA29_007452</name>
</gene>
<dbReference type="AlphaFoldDB" id="A0A1Y3BI71"/>
<evidence type="ECO:0000256" key="1">
    <source>
        <dbReference type="SAM" id="MobiDB-lite"/>
    </source>
</evidence>
<dbReference type="GO" id="GO:0032039">
    <property type="term" value="C:integrator complex"/>
    <property type="evidence" value="ECO:0007669"/>
    <property type="project" value="InterPro"/>
</dbReference>
<dbReference type="PANTHER" id="PTHR21224">
    <property type="entry name" value="INTEGRATOR COMPLEX SUBUNIT 1"/>
    <property type="match status" value="1"/>
</dbReference>